<feature type="domain" description="DUF7282" evidence="2">
    <location>
        <begin position="26"/>
        <end position="135"/>
    </location>
</feature>
<evidence type="ECO:0000256" key="1">
    <source>
        <dbReference type="SAM" id="SignalP"/>
    </source>
</evidence>
<organism evidence="3 4">
    <name type="scientific">Fulvimarina manganoxydans</name>
    <dbReference type="NCBI Taxonomy" id="937218"/>
    <lineage>
        <taxon>Bacteria</taxon>
        <taxon>Pseudomonadati</taxon>
        <taxon>Pseudomonadota</taxon>
        <taxon>Alphaproteobacteria</taxon>
        <taxon>Hyphomicrobiales</taxon>
        <taxon>Aurantimonadaceae</taxon>
        <taxon>Fulvimarina</taxon>
    </lineage>
</organism>
<gene>
    <name evidence="3" type="ORF">SAMN06297251_101482</name>
</gene>
<evidence type="ECO:0000313" key="4">
    <source>
        <dbReference type="Proteomes" id="UP000192656"/>
    </source>
</evidence>
<protein>
    <recommendedName>
        <fullName evidence="2">DUF7282 domain-containing protein</fullName>
    </recommendedName>
</protein>
<dbReference type="AlphaFoldDB" id="A0A1W1YMN1"/>
<accession>A0A1W1YMN1</accession>
<evidence type="ECO:0000313" key="3">
    <source>
        <dbReference type="EMBL" id="SMC37404.1"/>
    </source>
</evidence>
<evidence type="ECO:0000259" key="2">
    <source>
        <dbReference type="Pfam" id="PF23951"/>
    </source>
</evidence>
<dbReference type="InterPro" id="IPR055706">
    <property type="entry name" value="Slg1/2_DUF7282"/>
</dbReference>
<dbReference type="Proteomes" id="UP000192656">
    <property type="component" value="Unassembled WGS sequence"/>
</dbReference>
<reference evidence="3 4" key="1">
    <citation type="submission" date="2017-04" db="EMBL/GenBank/DDBJ databases">
        <authorList>
            <person name="Afonso C.L."/>
            <person name="Miller P.J."/>
            <person name="Scott M.A."/>
            <person name="Spackman E."/>
            <person name="Goraichik I."/>
            <person name="Dimitrov K.M."/>
            <person name="Suarez D.L."/>
            <person name="Swayne D.E."/>
        </authorList>
    </citation>
    <scope>NUCLEOTIDE SEQUENCE [LARGE SCALE GENOMIC DNA]</scope>
    <source>
        <strain evidence="3 4">CGMCC 1.10972</strain>
    </source>
</reference>
<feature type="chain" id="PRO_5012303333" description="DUF7282 domain-containing protein" evidence="1">
    <location>
        <begin position="21"/>
        <end position="137"/>
    </location>
</feature>
<sequence>MTRTTIALFLTAGLAVPAFAQSDMTPSVTASDQSVSGGSVTAEQVVAPEKGWLVIHRTDSEMKPGPVVGHAPLEAGTNENVSATLDEDVASGDMLMLMVHSEAGGNEEGVFEYTLGAKEDGPIRVDGNLVTQTITAQ</sequence>
<name>A0A1W1YMN1_9HYPH</name>
<feature type="signal peptide" evidence="1">
    <location>
        <begin position="1"/>
        <end position="20"/>
    </location>
</feature>
<dbReference type="EMBL" id="FWXR01000001">
    <property type="protein sequence ID" value="SMC37404.1"/>
    <property type="molecule type" value="Genomic_DNA"/>
</dbReference>
<dbReference type="Pfam" id="PF23951">
    <property type="entry name" value="DUF7282"/>
    <property type="match status" value="1"/>
</dbReference>
<dbReference type="STRING" id="937218.SAMN06297251_101482"/>
<proteinExistence type="predicted"/>
<keyword evidence="1" id="KW-0732">Signal</keyword>
<dbReference type="RefSeq" id="WP_084408348.1">
    <property type="nucleotide sequence ID" value="NZ_FWXR01000001.1"/>
</dbReference>
<dbReference type="OrthoDB" id="5874543at2"/>
<keyword evidence="4" id="KW-1185">Reference proteome</keyword>